<gene>
    <name evidence="2" type="ORF">GCM10011320_09940</name>
</gene>
<keyword evidence="3" id="KW-1185">Reference proteome</keyword>
<evidence type="ECO:0000313" key="3">
    <source>
        <dbReference type="Proteomes" id="UP000661507"/>
    </source>
</evidence>
<dbReference type="EMBL" id="BMKW01000002">
    <property type="protein sequence ID" value="GGJ05036.1"/>
    <property type="molecule type" value="Genomic_DNA"/>
</dbReference>
<protein>
    <recommendedName>
        <fullName evidence="1">AntA/AntB antirepressor domain-containing protein</fullName>
    </recommendedName>
</protein>
<dbReference type="AlphaFoldDB" id="A0A917K9N9"/>
<evidence type="ECO:0000259" key="1">
    <source>
        <dbReference type="Pfam" id="PF08346"/>
    </source>
</evidence>
<sequence length="125" mass="13929">MRDSFPSNLKEKGKRGRPAKEWFLTLDMAKELAMVEKNEKGREARRYFIGCERRLKAAADGDLSALPLVNAPAVMAPPAAMPFVFEGAEVRVVMRDGAPWVRPGGCLRGAGHHECGERRRPLGRR</sequence>
<comment type="caution">
    <text evidence="2">The sequence shown here is derived from an EMBL/GenBank/DDBJ whole genome shotgun (WGS) entry which is preliminary data.</text>
</comment>
<dbReference type="Pfam" id="PF08346">
    <property type="entry name" value="AntA"/>
    <property type="match status" value="1"/>
</dbReference>
<accession>A0A917K9N9</accession>
<evidence type="ECO:0000313" key="2">
    <source>
        <dbReference type="EMBL" id="GGJ05036.1"/>
    </source>
</evidence>
<proteinExistence type="predicted"/>
<reference evidence="2" key="1">
    <citation type="journal article" date="2014" name="Int. J. Syst. Evol. Microbiol.">
        <title>Complete genome sequence of Corynebacterium casei LMG S-19264T (=DSM 44701T), isolated from a smear-ripened cheese.</title>
        <authorList>
            <consortium name="US DOE Joint Genome Institute (JGI-PGF)"/>
            <person name="Walter F."/>
            <person name="Albersmeier A."/>
            <person name="Kalinowski J."/>
            <person name="Ruckert C."/>
        </authorList>
    </citation>
    <scope>NUCLEOTIDE SEQUENCE</scope>
    <source>
        <strain evidence="2">CGMCC 1.3617</strain>
    </source>
</reference>
<dbReference type="InterPro" id="IPR013557">
    <property type="entry name" value="AntA/B_antirep"/>
</dbReference>
<dbReference type="Proteomes" id="UP000661507">
    <property type="component" value="Unassembled WGS sequence"/>
</dbReference>
<name>A0A917K9N9_9PROT</name>
<organism evidence="2 3">
    <name type="scientific">Neoroseomonas lacus</name>
    <dbReference type="NCBI Taxonomy" id="287609"/>
    <lineage>
        <taxon>Bacteria</taxon>
        <taxon>Pseudomonadati</taxon>
        <taxon>Pseudomonadota</taxon>
        <taxon>Alphaproteobacteria</taxon>
        <taxon>Acetobacterales</taxon>
        <taxon>Acetobacteraceae</taxon>
        <taxon>Neoroseomonas</taxon>
    </lineage>
</organism>
<reference evidence="2" key="2">
    <citation type="submission" date="2020-09" db="EMBL/GenBank/DDBJ databases">
        <authorList>
            <person name="Sun Q."/>
            <person name="Zhou Y."/>
        </authorList>
    </citation>
    <scope>NUCLEOTIDE SEQUENCE</scope>
    <source>
        <strain evidence="2">CGMCC 1.3617</strain>
    </source>
</reference>
<feature type="domain" description="AntA/AntB antirepressor" evidence="1">
    <location>
        <begin position="10"/>
        <end position="38"/>
    </location>
</feature>